<evidence type="ECO:0000256" key="8">
    <source>
        <dbReference type="ARBA" id="ARBA00039444"/>
    </source>
</evidence>
<dbReference type="GO" id="GO:0005762">
    <property type="term" value="C:mitochondrial large ribosomal subunit"/>
    <property type="evidence" value="ECO:0007669"/>
    <property type="project" value="TreeGrafter"/>
</dbReference>
<evidence type="ECO:0000256" key="1">
    <source>
        <dbReference type="ARBA" id="ARBA00004173"/>
    </source>
</evidence>
<evidence type="ECO:0000256" key="9">
    <source>
        <dbReference type="ARBA" id="ARBA00041206"/>
    </source>
</evidence>
<dbReference type="STRING" id="35570.A0A1I8NXN3"/>
<keyword evidence="11" id="KW-1185">Reference proteome</keyword>
<evidence type="ECO:0000313" key="10">
    <source>
        <dbReference type="EnsemblMetazoa" id="SCAU002951-PA"/>
    </source>
</evidence>
<evidence type="ECO:0000256" key="7">
    <source>
        <dbReference type="ARBA" id="ARBA00038016"/>
    </source>
</evidence>
<dbReference type="VEuPathDB" id="VectorBase:SCAU002951"/>
<dbReference type="KEGG" id="scac:106082705"/>
<comment type="similarity">
    <text evidence="7">Belongs to the phosphatidylethanolamine-binding protein family. Mitochondrion-specific ribosomal protein mL38 subfamily.</text>
</comment>
<dbReference type="FunFam" id="3.90.280.10:FF:000002">
    <property type="entry name" value="39S ribosomal protein L38, mitochondrial"/>
    <property type="match status" value="1"/>
</dbReference>
<dbReference type="PANTHER" id="PTHR11362:SF133">
    <property type="entry name" value="LARGE RIBOSOMAL SUBUNIT PROTEIN ML38"/>
    <property type="match status" value="1"/>
</dbReference>
<dbReference type="Proteomes" id="UP000095300">
    <property type="component" value="Unassembled WGS sequence"/>
</dbReference>
<reference evidence="11" key="1">
    <citation type="submission" date="2015-05" db="EMBL/GenBank/DDBJ databases">
        <authorList>
            <person name="Wilson R.K."/>
            <person name="Warren W.C."/>
            <person name="Olafson P."/>
        </authorList>
    </citation>
    <scope>NUCLEOTIDE SEQUENCE [LARGE SCALE GENOMIC DNA]</scope>
    <source>
        <strain evidence="11">USDA</strain>
    </source>
</reference>
<gene>
    <name evidence="10" type="primary">106082705</name>
</gene>
<evidence type="ECO:0000256" key="4">
    <source>
        <dbReference type="ARBA" id="ARBA00023054"/>
    </source>
</evidence>
<dbReference type="AlphaFoldDB" id="A0A1I8NXN3"/>
<dbReference type="GO" id="GO:0005743">
    <property type="term" value="C:mitochondrial inner membrane"/>
    <property type="evidence" value="ECO:0007669"/>
    <property type="project" value="UniProtKB-ARBA"/>
</dbReference>
<evidence type="ECO:0000256" key="5">
    <source>
        <dbReference type="ARBA" id="ARBA00023128"/>
    </source>
</evidence>
<comment type="subcellular location">
    <subcellularLocation>
        <location evidence="1">Mitochondrion</location>
    </subcellularLocation>
</comment>
<dbReference type="EnsemblMetazoa" id="SCAU002951-RB">
    <property type="protein sequence ID" value="SCAU002951-PB"/>
    <property type="gene ID" value="SCAU002951"/>
</dbReference>
<name>A0A1I8NXN3_STOCA</name>
<dbReference type="PANTHER" id="PTHR11362">
    <property type="entry name" value="PHOSPHATIDYLETHANOLAMINE-BINDING PROTEIN"/>
    <property type="match status" value="1"/>
</dbReference>
<evidence type="ECO:0000256" key="6">
    <source>
        <dbReference type="ARBA" id="ARBA00023274"/>
    </source>
</evidence>
<accession>A0A1I8NXN3</accession>
<proteinExistence type="inferred from homology"/>
<dbReference type="EnsemblMetazoa" id="SCAU002951-RC">
    <property type="protein sequence ID" value="SCAU002951-PC"/>
    <property type="gene ID" value="SCAU002951"/>
</dbReference>
<evidence type="ECO:0000256" key="2">
    <source>
        <dbReference type="ARBA" id="ARBA00022946"/>
    </source>
</evidence>
<sequence>MAFSNLLIKTQLQQSLRQQTPLVLATRQGHTIRGKPPGVAKTLEQRLQEENKVDPELTTRVNIGFPKLKQPRSEVFRDRWTHIKGQRANSELEKKARSQQMLIDLNEVNKDYNETTRGYDLRIIADHYGIFQDLFGTAYFVPRVPLSIQYQADKDTLIPVYNGNIIKPLEARQAPLVQFDGSIDPITGKAQKGDSYWTLLATNPDAHFNADDKEYVHWFVSNIPNGDVQKGEVIVNYLAPFPPKGIGYQRFVFVLYKQNKKLDFSSMKLADADYVNLEKRTFRTYDFYRQYQDDITPAGLAFYQTDYDKSLSKFYHEVLNLKEPIFEYDFPEPYLADQKFFPMRQAFNLYMDRHRDIKQVNKEFLERKLAKTHPFDGPEKPLLYPNAHPIKNKPSWLRTEIRKERLKIGRINDY</sequence>
<keyword evidence="3" id="KW-0689">Ribosomal protein</keyword>
<dbReference type="InterPro" id="IPR035810">
    <property type="entry name" value="PEBP_euk"/>
</dbReference>
<keyword evidence="5" id="KW-0496">Mitochondrion</keyword>
<keyword evidence="4" id="KW-0175">Coiled coil</keyword>
<keyword evidence="2" id="KW-0809">Transit peptide</keyword>
<evidence type="ECO:0000313" key="11">
    <source>
        <dbReference type="Proteomes" id="UP000095300"/>
    </source>
</evidence>
<dbReference type="InterPro" id="IPR008914">
    <property type="entry name" value="PEBP"/>
</dbReference>
<dbReference type="EnsemblMetazoa" id="SCAU002951-RA">
    <property type="protein sequence ID" value="SCAU002951-PA"/>
    <property type="gene ID" value="SCAU002951"/>
</dbReference>
<dbReference type="SUPFAM" id="SSF49777">
    <property type="entry name" value="PEBP-like"/>
    <property type="match status" value="1"/>
</dbReference>
<reference evidence="10" key="2">
    <citation type="submission" date="2020-05" db="UniProtKB">
        <authorList>
            <consortium name="EnsemblMetazoa"/>
        </authorList>
    </citation>
    <scope>IDENTIFICATION</scope>
    <source>
        <strain evidence="10">USDA</strain>
    </source>
</reference>
<organism evidence="10 11">
    <name type="scientific">Stomoxys calcitrans</name>
    <name type="common">Stable fly</name>
    <name type="synonym">Conops calcitrans</name>
    <dbReference type="NCBI Taxonomy" id="35570"/>
    <lineage>
        <taxon>Eukaryota</taxon>
        <taxon>Metazoa</taxon>
        <taxon>Ecdysozoa</taxon>
        <taxon>Arthropoda</taxon>
        <taxon>Hexapoda</taxon>
        <taxon>Insecta</taxon>
        <taxon>Pterygota</taxon>
        <taxon>Neoptera</taxon>
        <taxon>Endopterygota</taxon>
        <taxon>Diptera</taxon>
        <taxon>Brachycera</taxon>
        <taxon>Muscomorpha</taxon>
        <taxon>Muscoidea</taxon>
        <taxon>Muscidae</taxon>
        <taxon>Stomoxys</taxon>
    </lineage>
</organism>
<dbReference type="Gene3D" id="3.90.280.10">
    <property type="entry name" value="PEBP-like"/>
    <property type="match status" value="1"/>
</dbReference>
<keyword evidence="6" id="KW-0687">Ribonucleoprotein</keyword>
<dbReference type="OrthoDB" id="2153661at2759"/>
<dbReference type="Pfam" id="PF01161">
    <property type="entry name" value="PBP"/>
    <property type="match status" value="1"/>
</dbReference>
<evidence type="ECO:0000256" key="3">
    <source>
        <dbReference type="ARBA" id="ARBA00022980"/>
    </source>
</evidence>
<protein>
    <recommendedName>
        <fullName evidence="8">Large ribosomal subunit protein mL38</fullName>
    </recommendedName>
    <alternativeName>
        <fullName evidence="9">39S ribosomal protein L38, mitochondrial</fullName>
    </alternativeName>
</protein>
<dbReference type="InterPro" id="IPR036610">
    <property type="entry name" value="PEBP-like_sf"/>
</dbReference>
<dbReference type="CDD" id="cd00866">
    <property type="entry name" value="PEBP_euk"/>
    <property type="match status" value="1"/>
</dbReference>